<dbReference type="STRING" id="6526.A0A2C9M026"/>
<dbReference type="Pfam" id="PF05199">
    <property type="entry name" value="GMC_oxred_C"/>
    <property type="match status" value="1"/>
</dbReference>
<dbReference type="GO" id="GO:0016614">
    <property type="term" value="F:oxidoreductase activity, acting on CH-OH group of donors"/>
    <property type="evidence" value="ECO:0007669"/>
    <property type="project" value="InterPro"/>
</dbReference>
<dbReference type="GO" id="GO:0050660">
    <property type="term" value="F:flavin adenine dinucleotide binding"/>
    <property type="evidence" value="ECO:0007669"/>
    <property type="project" value="InterPro"/>
</dbReference>
<dbReference type="Proteomes" id="UP000076420">
    <property type="component" value="Unassembled WGS sequence"/>
</dbReference>
<dbReference type="VEuPathDB" id="VectorBase:BGLAX_040522"/>
<dbReference type="Gene3D" id="3.50.50.60">
    <property type="entry name" value="FAD/NAD(P)-binding domain"/>
    <property type="match status" value="1"/>
</dbReference>
<dbReference type="SUPFAM" id="SSF54373">
    <property type="entry name" value="FAD-linked reductases, C-terminal domain"/>
    <property type="match status" value="1"/>
</dbReference>
<dbReference type="AlphaFoldDB" id="A0A2C9M026"/>
<sequence length="124" mass="13690">IQECEKFVNTKTLQDMGAELAEKVPISIYNGHKFRSHDYWRCLIKSMPLTAYHPVGTCKMGPRGDPTAVFDADLRVQGICNLRVVDASIMPWIVSGDTNAATVMIAEVAADLIRSKTPLKPSNL</sequence>
<evidence type="ECO:0000259" key="2">
    <source>
        <dbReference type="Pfam" id="PF05199"/>
    </source>
</evidence>
<gene>
    <name evidence="3" type="primary">106063945</name>
</gene>
<accession>A0A2C9M026</accession>
<dbReference type="VEuPathDB" id="VectorBase:BGLB036956"/>
<proteinExistence type="inferred from homology"/>
<dbReference type="PANTHER" id="PTHR11552">
    <property type="entry name" value="GLUCOSE-METHANOL-CHOLINE GMC OXIDOREDUCTASE"/>
    <property type="match status" value="1"/>
</dbReference>
<evidence type="ECO:0000313" key="3">
    <source>
        <dbReference type="EnsemblMetazoa" id="BGLB036956-PA"/>
    </source>
</evidence>
<feature type="domain" description="Glucose-methanol-choline oxidoreductase C-terminal" evidence="2">
    <location>
        <begin position="17"/>
        <end position="106"/>
    </location>
</feature>
<name>A0A2C9M026_BIOGL</name>
<evidence type="ECO:0000256" key="1">
    <source>
        <dbReference type="ARBA" id="ARBA00010790"/>
    </source>
</evidence>
<protein>
    <recommendedName>
        <fullName evidence="2">Glucose-methanol-choline oxidoreductase C-terminal domain-containing protein</fullName>
    </recommendedName>
</protein>
<dbReference type="EnsemblMetazoa" id="BGLB036956-RA">
    <property type="protein sequence ID" value="BGLB036956-PA"/>
    <property type="gene ID" value="BGLB036956"/>
</dbReference>
<dbReference type="InterPro" id="IPR007867">
    <property type="entry name" value="GMC_OxRtase_C"/>
</dbReference>
<organism evidence="3 4">
    <name type="scientific">Biomphalaria glabrata</name>
    <name type="common">Bloodfluke planorb</name>
    <name type="synonym">Freshwater snail</name>
    <dbReference type="NCBI Taxonomy" id="6526"/>
    <lineage>
        <taxon>Eukaryota</taxon>
        <taxon>Metazoa</taxon>
        <taxon>Spiralia</taxon>
        <taxon>Lophotrochozoa</taxon>
        <taxon>Mollusca</taxon>
        <taxon>Gastropoda</taxon>
        <taxon>Heterobranchia</taxon>
        <taxon>Euthyneura</taxon>
        <taxon>Panpulmonata</taxon>
        <taxon>Hygrophila</taxon>
        <taxon>Lymnaeoidea</taxon>
        <taxon>Planorbidae</taxon>
        <taxon>Biomphalaria</taxon>
    </lineage>
</organism>
<reference evidence="3" key="1">
    <citation type="submission" date="2020-05" db="UniProtKB">
        <authorList>
            <consortium name="EnsemblMetazoa"/>
        </authorList>
    </citation>
    <scope>IDENTIFICATION</scope>
    <source>
        <strain evidence="3">BB02</strain>
    </source>
</reference>
<dbReference type="PANTHER" id="PTHR11552:SF147">
    <property type="entry name" value="CHOLINE DEHYDROGENASE, MITOCHONDRIAL"/>
    <property type="match status" value="1"/>
</dbReference>
<dbReference type="KEGG" id="bgt:106063945"/>
<evidence type="ECO:0000313" key="4">
    <source>
        <dbReference type="Proteomes" id="UP000076420"/>
    </source>
</evidence>
<dbReference type="Gene3D" id="3.30.560.10">
    <property type="entry name" value="Glucose Oxidase, domain 3"/>
    <property type="match status" value="1"/>
</dbReference>
<dbReference type="InterPro" id="IPR036188">
    <property type="entry name" value="FAD/NAD-bd_sf"/>
</dbReference>
<dbReference type="SUPFAM" id="SSF51905">
    <property type="entry name" value="FAD/NAD(P)-binding domain"/>
    <property type="match status" value="1"/>
</dbReference>
<comment type="similarity">
    <text evidence="1">Belongs to the GMC oxidoreductase family.</text>
</comment>
<dbReference type="InterPro" id="IPR012132">
    <property type="entry name" value="GMC_OxRdtase"/>
</dbReference>